<evidence type="ECO:0000313" key="3">
    <source>
        <dbReference type="Proteomes" id="UP000063781"/>
    </source>
</evidence>
<organism evidence="2 3">
    <name type="scientific">Erysipelothrix larvae</name>
    <dbReference type="NCBI Taxonomy" id="1514105"/>
    <lineage>
        <taxon>Bacteria</taxon>
        <taxon>Bacillati</taxon>
        <taxon>Bacillota</taxon>
        <taxon>Erysipelotrichia</taxon>
        <taxon>Erysipelotrichales</taxon>
        <taxon>Erysipelotrichaceae</taxon>
        <taxon>Erysipelothrix</taxon>
    </lineage>
</organism>
<sequence length="67" mass="7421">MKLDDEIGLIPYLAVTVIVIIIRHLWTFERDKTVASQVSVSLIGNGETLAKQRIQTVPNSATKMIPS</sequence>
<dbReference type="KEGG" id="erl:AOC36_03570"/>
<dbReference type="Proteomes" id="UP000063781">
    <property type="component" value="Chromosome"/>
</dbReference>
<reference evidence="2 3" key="1">
    <citation type="submission" date="2015-10" db="EMBL/GenBank/DDBJ databases">
        <title>Erysipelothrix larvae sp. LV19 isolated from the larval gut of the rhinoceros beetle, Trypoxylus dichotomus.</title>
        <authorList>
            <person name="Lim S."/>
            <person name="Kim B.-C."/>
        </authorList>
    </citation>
    <scope>NUCLEOTIDE SEQUENCE [LARGE SCALE GENOMIC DNA]</scope>
    <source>
        <strain evidence="2 3">LV19</strain>
    </source>
</reference>
<accession>A0A0X8GZ41</accession>
<dbReference type="EMBL" id="CP013213">
    <property type="protein sequence ID" value="AMC93087.1"/>
    <property type="molecule type" value="Genomic_DNA"/>
</dbReference>
<evidence type="ECO:0000256" key="1">
    <source>
        <dbReference type="SAM" id="Phobius"/>
    </source>
</evidence>
<keyword evidence="1" id="KW-0812">Transmembrane</keyword>
<proteinExistence type="predicted"/>
<feature type="transmembrane region" description="Helical" evidence="1">
    <location>
        <begin position="7"/>
        <end position="26"/>
    </location>
</feature>
<keyword evidence="1" id="KW-0472">Membrane</keyword>
<keyword evidence="1" id="KW-1133">Transmembrane helix</keyword>
<dbReference type="AlphaFoldDB" id="A0A0X8GZ41"/>
<evidence type="ECO:0000313" key="2">
    <source>
        <dbReference type="EMBL" id="AMC93087.1"/>
    </source>
</evidence>
<protein>
    <submittedName>
        <fullName evidence="2">Uncharacterized protein</fullName>
    </submittedName>
</protein>
<name>A0A0X8GZ41_9FIRM</name>
<gene>
    <name evidence="2" type="ORF">AOC36_03570</name>
</gene>
<keyword evidence="3" id="KW-1185">Reference proteome</keyword>